<dbReference type="InterPro" id="IPR006710">
    <property type="entry name" value="Glyco_hydro_43"/>
</dbReference>
<feature type="chain" id="PRO_5029777710" evidence="5">
    <location>
        <begin position="25"/>
        <end position="375"/>
    </location>
</feature>
<accession>A0A7K0KEZ3</accession>
<keyword evidence="2 4" id="KW-0378">Hydrolase</keyword>
<evidence type="ECO:0000313" key="7">
    <source>
        <dbReference type="Proteomes" id="UP000438914"/>
    </source>
</evidence>
<gene>
    <name evidence="6" type="ORF">FYJ73_07460</name>
</gene>
<comment type="caution">
    <text evidence="6">The sequence shown here is derived from an EMBL/GenBank/DDBJ whole genome shotgun (WGS) entry which is preliminary data.</text>
</comment>
<sequence length="375" mass="42379">MTNYRQIYLLTVCLSFFFSLSAAAQKPMEGGQWKDTSGKHINAHGGNIIQYRGTYYWYGETRSNKGPVSSLGVSCYTSKNLRDWTSRGLVLSVTDDANSDIQRGCIIERPKVVFNARTRKFVMWFHLELKGRGYEAARAAVAVSDNPIGPFRFVRSGRVNAGCYPIGFCLPDTTDLRHQLLFPELQTWWTPEWRKQIERGMFFMRDLQGGQMARDQTVFVDDDGKAYHIFSSEDNMTLNIAQLTDDYLGHNGSFVRVAAGGQNEAPTIFKQDGTYWMITSGCTGWAPNAARLFTAKNIFGPWTQLPNPCRGEGAETTFGGQGAYIYKVSDAKLRRQFGGAEYLFMADVWKPKELGNSGHLWIPIRFEDGKPVLRR</sequence>
<dbReference type="PANTHER" id="PTHR22925">
    <property type="entry name" value="GLYCOSYL HYDROLASE 43 FAMILY MEMBER"/>
    <property type="match status" value="1"/>
</dbReference>
<name>A0A7K0KEZ3_9BACT</name>
<dbReference type="Pfam" id="PF04616">
    <property type="entry name" value="Glyco_hydro_43"/>
    <property type="match status" value="1"/>
</dbReference>
<evidence type="ECO:0000256" key="1">
    <source>
        <dbReference type="ARBA" id="ARBA00009865"/>
    </source>
</evidence>
<protein>
    <submittedName>
        <fullName evidence="6">Family 43 glycosylhydrolase</fullName>
    </submittedName>
</protein>
<dbReference type="PANTHER" id="PTHR22925:SF3">
    <property type="entry name" value="GLYCOSYL HYDROLASE FAMILY PROTEIN 43"/>
    <property type="match status" value="1"/>
</dbReference>
<dbReference type="InterPro" id="IPR023296">
    <property type="entry name" value="Glyco_hydro_beta-prop_sf"/>
</dbReference>
<dbReference type="Gene3D" id="2.115.10.20">
    <property type="entry name" value="Glycosyl hydrolase domain, family 43"/>
    <property type="match status" value="1"/>
</dbReference>
<keyword evidence="5" id="KW-0732">Signal</keyword>
<evidence type="ECO:0000256" key="3">
    <source>
        <dbReference type="ARBA" id="ARBA00023295"/>
    </source>
</evidence>
<dbReference type="CDD" id="cd18825">
    <property type="entry name" value="GH43_CtGH43-like"/>
    <property type="match status" value="1"/>
</dbReference>
<dbReference type="AlphaFoldDB" id="A0A7K0KEZ3"/>
<reference evidence="6 7" key="1">
    <citation type="submission" date="2019-08" db="EMBL/GenBank/DDBJ databases">
        <title>In-depth cultivation of the pig gut microbiome towards novel bacterial diversity and tailored functional studies.</title>
        <authorList>
            <person name="Wylensek D."/>
            <person name="Hitch T.C.A."/>
            <person name="Clavel T."/>
        </authorList>
    </citation>
    <scope>NUCLEOTIDE SEQUENCE [LARGE SCALE GENOMIC DNA]</scope>
    <source>
        <strain evidence="6 7">LKV-178-WT-2A</strain>
    </source>
</reference>
<evidence type="ECO:0000313" key="6">
    <source>
        <dbReference type="EMBL" id="MST84507.1"/>
    </source>
</evidence>
<dbReference type="EMBL" id="VUNG01000016">
    <property type="protein sequence ID" value="MST84507.1"/>
    <property type="molecule type" value="Genomic_DNA"/>
</dbReference>
<keyword evidence="7" id="KW-1185">Reference proteome</keyword>
<evidence type="ECO:0000256" key="4">
    <source>
        <dbReference type="RuleBase" id="RU361187"/>
    </source>
</evidence>
<dbReference type="Proteomes" id="UP000438914">
    <property type="component" value="Unassembled WGS sequence"/>
</dbReference>
<organism evidence="6 7">
    <name type="scientific">Hallella mizrahii</name>
    <dbReference type="NCBI Taxonomy" id="2606637"/>
    <lineage>
        <taxon>Bacteria</taxon>
        <taxon>Pseudomonadati</taxon>
        <taxon>Bacteroidota</taxon>
        <taxon>Bacteroidia</taxon>
        <taxon>Bacteroidales</taxon>
        <taxon>Prevotellaceae</taxon>
        <taxon>Hallella</taxon>
    </lineage>
</organism>
<keyword evidence="3 4" id="KW-0326">Glycosidase</keyword>
<proteinExistence type="inferred from homology"/>
<feature type="signal peptide" evidence="5">
    <location>
        <begin position="1"/>
        <end position="24"/>
    </location>
</feature>
<dbReference type="SUPFAM" id="SSF75005">
    <property type="entry name" value="Arabinanase/levansucrase/invertase"/>
    <property type="match status" value="1"/>
</dbReference>
<dbReference type="GO" id="GO:0005975">
    <property type="term" value="P:carbohydrate metabolic process"/>
    <property type="evidence" value="ECO:0007669"/>
    <property type="project" value="InterPro"/>
</dbReference>
<evidence type="ECO:0000256" key="2">
    <source>
        <dbReference type="ARBA" id="ARBA00022801"/>
    </source>
</evidence>
<dbReference type="RefSeq" id="WP_154534094.1">
    <property type="nucleotide sequence ID" value="NZ_VUNG01000016.1"/>
</dbReference>
<comment type="similarity">
    <text evidence="1 4">Belongs to the glycosyl hydrolase 43 family.</text>
</comment>
<evidence type="ECO:0000256" key="5">
    <source>
        <dbReference type="SAM" id="SignalP"/>
    </source>
</evidence>
<dbReference type="GO" id="GO:0004553">
    <property type="term" value="F:hydrolase activity, hydrolyzing O-glycosyl compounds"/>
    <property type="evidence" value="ECO:0007669"/>
    <property type="project" value="InterPro"/>
</dbReference>